<feature type="region of interest" description="Disordered" evidence="4">
    <location>
        <begin position="155"/>
        <end position="187"/>
    </location>
</feature>
<evidence type="ECO:0000313" key="5">
    <source>
        <dbReference type="EMBL" id="VFQ78339.1"/>
    </source>
</evidence>
<protein>
    <recommendedName>
        <fullName evidence="7">mTERF domain-containing protein, mitochondrial</fullName>
    </recommendedName>
</protein>
<reference evidence="5 6" key="1">
    <citation type="submission" date="2018-04" db="EMBL/GenBank/DDBJ databases">
        <authorList>
            <person name="Vogel A."/>
        </authorList>
    </citation>
    <scope>NUCLEOTIDE SEQUENCE [LARGE SCALE GENOMIC DNA]</scope>
</reference>
<feature type="compositionally biased region" description="Basic residues" evidence="4">
    <location>
        <begin position="1"/>
        <end position="11"/>
    </location>
</feature>
<dbReference type="InterPro" id="IPR003690">
    <property type="entry name" value="MTERF"/>
</dbReference>
<evidence type="ECO:0000256" key="2">
    <source>
        <dbReference type="ARBA" id="ARBA00022472"/>
    </source>
</evidence>
<feature type="region of interest" description="Disordered" evidence="4">
    <location>
        <begin position="1"/>
        <end position="31"/>
    </location>
</feature>
<dbReference type="PANTHER" id="PTHR13068:SF98">
    <property type="entry name" value="TRANSCRIPTION TERMINATION FACTOR MTERF2, CHLOROPLASTIC"/>
    <property type="match status" value="1"/>
</dbReference>
<keyword evidence="2" id="KW-0806">Transcription termination</keyword>
<dbReference type="SMART" id="SM00733">
    <property type="entry name" value="Mterf"/>
    <property type="match status" value="8"/>
</dbReference>
<dbReference type="OrthoDB" id="637682at2759"/>
<dbReference type="Pfam" id="PF02536">
    <property type="entry name" value="mTERF"/>
    <property type="match status" value="1"/>
</dbReference>
<keyword evidence="6" id="KW-1185">Reference proteome</keyword>
<dbReference type="InterPro" id="IPR038538">
    <property type="entry name" value="MTERF_sf"/>
</dbReference>
<evidence type="ECO:0000256" key="1">
    <source>
        <dbReference type="ARBA" id="ARBA00007692"/>
    </source>
</evidence>
<evidence type="ECO:0008006" key="7">
    <source>
        <dbReference type="Google" id="ProtNLM"/>
    </source>
</evidence>
<evidence type="ECO:0000256" key="4">
    <source>
        <dbReference type="SAM" id="MobiDB-lite"/>
    </source>
</evidence>
<keyword evidence="2" id="KW-0805">Transcription regulation</keyword>
<feature type="compositionally biased region" description="Polar residues" evidence="4">
    <location>
        <begin position="164"/>
        <end position="180"/>
    </location>
</feature>
<dbReference type="GO" id="GO:0003676">
    <property type="term" value="F:nucleic acid binding"/>
    <property type="evidence" value="ECO:0007669"/>
    <property type="project" value="InterPro"/>
</dbReference>
<keyword evidence="2" id="KW-0804">Transcription</keyword>
<dbReference type="AlphaFoldDB" id="A0A484LPR0"/>
<dbReference type="EMBL" id="OOIL02001788">
    <property type="protein sequence ID" value="VFQ78339.1"/>
    <property type="molecule type" value="Genomic_DNA"/>
</dbReference>
<evidence type="ECO:0000256" key="3">
    <source>
        <dbReference type="ARBA" id="ARBA00022946"/>
    </source>
</evidence>
<accession>A0A484LPR0</accession>
<name>A0A484LPR0_9ASTE</name>
<sequence>METGKKKKGKLKKEEKPASRTGSNGTHRTPHAAAGVQDSVAGLHSEQIDGHLFVYSGRVTMGFPLDGGGDVEGLAPTPLVNVRDEMLSPLQLHRFPATPCLEDHCRPNSPAPFHLLAAACKRRRLFPSSSICNYYHENSQKTQTNTTFALLNDEAGGTRKHSSKSASTLLPSPSLKQCSESEPPPGFSAVAENRVPWVEDEMELLELSLMRRTPQFAGSIVDVNASSSPFRTLIDDQSGNDEEGMLIKALEIRRRVTTEIFMEAMAKGKFGISYSRNLVSKLSDYIDHVMIQAASMKKMPKFWQSSFNSRVRAFIDDSELVPMIRWLKQNSLSFPQIGNLICKSRGDVMYIRRLVEWLNSVQVEGRFIGVVMLRSGENVFSRSFDDLDESIEYLEKTGVRRDCIGYVIRRCPTILAFSMEELKTRVEFYLNLGMGKKDFGTMVFDCPKVLGYLSMEEMNQKVAYLKEFGLSSEDVGSLIASKPHLMGCSIEEKWKPLIKFFYYIGIPKRGMRRILVAVPTVFCIDLQNTIVPKVQFLRDIGVRQDALGNVLVRFPQIFTYSLEKKIRPTVMFLLTKAGVSQRDIGKVIATRPEVLGRDITNKLDPNVKYFLSIGISLRQLGEMIADFPAILQYNIDLLRPKYQYLRRTMVRPLHDLVEFPRFFSYSLDERIIPRHKILVENNINFKLRHMLASTDEEFEQMVENTVERRQRFESLTTLDTCIDVNDNYLTFNCNIVSETKVQD</sequence>
<dbReference type="PANTHER" id="PTHR13068">
    <property type="entry name" value="CGI-12 PROTEIN-RELATED"/>
    <property type="match status" value="1"/>
</dbReference>
<proteinExistence type="inferred from homology"/>
<organism evidence="5 6">
    <name type="scientific">Cuscuta campestris</name>
    <dbReference type="NCBI Taxonomy" id="132261"/>
    <lineage>
        <taxon>Eukaryota</taxon>
        <taxon>Viridiplantae</taxon>
        <taxon>Streptophyta</taxon>
        <taxon>Embryophyta</taxon>
        <taxon>Tracheophyta</taxon>
        <taxon>Spermatophyta</taxon>
        <taxon>Magnoliopsida</taxon>
        <taxon>eudicotyledons</taxon>
        <taxon>Gunneridae</taxon>
        <taxon>Pentapetalae</taxon>
        <taxon>asterids</taxon>
        <taxon>lamiids</taxon>
        <taxon>Solanales</taxon>
        <taxon>Convolvulaceae</taxon>
        <taxon>Cuscuteae</taxon>
        <taxon>Cuscuta</taxon>
        <taxon>Cuscuta subgen. Grammica</taxon>
        <taxon>Cuscuta sect. Cleistogrammica</taxon>
    </lineage>
</organism>
<dbReference type="Proteomes" id="UP000595140">
    <property type="component" value="Unassembled WGS sequence"/>
</dbReference>
<comment type="similarity">
    <text evidence="1">Belongs to the mTERF family.</text>
</comment>
<gene>
    <name evidence="5" type="ORF">CCAM_LOCUS20115</name>
</gene>
<dbReference type="GO" id="GO:0006353">
    <property type="term" value="P:DNA-templated transcription termination"/>
    <property type="evidence" value="ECO:0007669"/>
    <property type="project" value="UniProtKB-KW"/>
</dbReference>
<keyword evidence="3" id="KW-0809">Transit peptide</keyword>
<evidence type="ECO:0000313" key="6">
    <source>
        <dbReference type="Proteomes" id="UP000595140"/>
    </source>
</evidence>
<dbReference type="Gene3D" id="1.25.70.10">
    <property type="entry name" value="Transcription termination factor 3, mitochondrial"/>
    <property type="match status" value="1"/>
</dbReference>